<evidence type="ECO:0000313" key="2">
    <source>
        <dbReference type="EMBL" id="PTQ30060.1"/>
    </source>
</evidence>
<dbReference type="EMBL" id="KZ772802">
    <property type="protein sequence ID" value="PTQ30060.1"/>
    <property type="molecule type" value="Genomic_DNA"/>
</dbReference>
<sequence length="160" mass="17705">MWTSRRMMVVDVMSMLASVGIWSLLLGGAAGYSPAGEVRYKDSWCSRSQYESPSEYETVLNKLLADLTVLVAGDAEDIWATSGFGLFATGACSVQDWSSCAACLSFLSTNIGTWCPRAKTARVTLNDCEMEYAFEYRTALDDEEAIFLTTRNPVEIELFE</sequence>
<proteinExistence type="predicted"/>
<feature type="domain" description="Gnk2-homologous" evidence="1">
    <location>
        <begin position="38"/>
        <end position="137"/>
    </location>
</feature>
<organism evidence="2 3">
    <name type="scientific">Marchantia polymorpha</name>
    <name type="common">Common liverwort</name>
    <name type="synonym">Marchantia aquatica</name>
    <dbReference type="NCBI Taxonomy" id="3197"/>
    <lineage>
        <taxon>Eukaryota</taxon>
        <taxon>Viridiplantae</taxon>
        <taxon>Streptophyta</taxon>
        <taxon>Embryophyta</taxon>
        <taxon>Marchantiophyta</taxon>
        <taxon>Marchantiopsida</taxon>
        <taxon>Marchantiidae</taxon>
        <taxon>Marchantiales</taxon>
        <taxon>Marchantiaceae</taxon>
        <taxon>Marchantia</taxon>
    </lineage>
</organism>
<dbReference type="PROSITE" id="PS51473">
    <property type="entry name" value="GNK2"/>
    <property type="match status" value="1"/>
</dbReference>
<dbReference type="InterPro" id="IPR038408">
    <property type="entry name" value="GNK2_sf"/>
</dbReference>
<reference evidence="3" key="1">
    <citation type="journal article" date="2017" name="Cell">
        <title>Insights into land plant evolution garnered from the Marchantia polymorpha genome.</title>
        <authorList>
            <person name="Bowman J.L."/>
            <person name="Kohchi T."/>
            <person name="Yamato K.T."/>
            <person name="Jenkins J."/>
            <person name="Shu S."/>
            <person name="Ishizaki K."/>
            <person name="Yamaoka S."/>
            <person name="Nishihama R."/>
            <person name="Nakamura Y."/>
            <person name="Berger F."/>
            <person name="Adam C."/>
            <person name="Aki S.S."/>
            <person name="Althoff F."/>
            <person name="Araki T."/>
            <person name="Arteaga-Vazquez M.A."/>
            <person name="Balasubrmanian S."/>
            <person name="Barry K."/>
            <person name="Bauer D."/>
            <person name="Boehm C.R."/>
            <person name="Briginshaw L."/>
            <person name="Caballero-Perez J."/>
            <person name="Catarino B."/>
            <person name="Chen F."/>
            <person name="Chiyoda S."/>
            <person name="Chovatia M."/>
            <person name="Davies K.M."/>
            <person name="Delmans M."/>
            <person name="Demura T."/>
            <person name="Dierschke T."/>
            <person name="Dolan L."/>
            <person name="Dorantes-Acosta A.E."/>
            <person name="Eklund D.M."/>
            <person name="Florent S.N."/>
            <person name="Flores-Sandoval E."/>
            <person name="Fujiyama A."/>
            <person name="Fukuzawa H."/>
            <person name="Galik B."/>
            <person name="Grimanelli D."/>
            <person name="Grimwood J."/>
            <person name="Grossniklaus U."/>
            <person name="Hamada T."/>
            <person name="Haseloff J."/>
            <person name="Hetherington A.J."/>
            <person name="Higo A."/>
            <person name="Hirakawa Y."/>
            <person name="Hundley H.N."/>
            <person name="Ikeda Y."/>
            <person name="Inoue K."/>
            <person name="Inoue S.I."/>
            <person name="Ishida S."/>
            <person name="Jia Q."/>
            <person name="Kakita M."/>
            <person name="Kanazawa T."/>
            <person name="Kawai Y."/>
            <person name="Kawashima T."/>
            <person name="Kennedy M."/>
            <person name="Kinose K."/>
            <person name="Kinoshita T."/>
            <person name="Kohara Y."/>
            <person name="Koide E."/>
            <person name="Komatsu K."/>
            <person name="Kopischke S."/>
            <person name="Kubo M."/>
            <person name="Kyozuka J."/>
            <person name="Lagercrantz U."/>
            <person name="Lin S.S."/>
            <person name="Lindquist E."/>
            <person name="Lipzen A.M."/>
            <person name="Lu C.W."/>
            <person name="De Luna E."/>
            <person name="Martienssen R.A."/>
            <person name="Minamino N."/>
            <person name="Mizutani M."/>
            <person name="Mizutani M."/>
            <person name="Mochizuki N."/>
            <person name="Monte I."/>
            <person name="Mosher R."/>
            <person name="Nagasaki H."/>
            <person name="Nakagami H."/>
            <person name="Naramoto S."/>
            <person name="Nishitani K."/>
            <person name="Ohtani M."/>
            <person name="Okamoto T."/>
            <person name="Okumura M."/>
            <person name="Phillips J."/>
            <person name="Pollak B."/>
            <person name="Reinders A."/>
            <person name="Rovekamp M."/>
            <person name="Sano R."/>
            <person name="Sawa S."/>
            <person name="Schmid M.W."/>
            <person name="Shirakawa M."/>
            <person name="Solano R."/>
            <person name="Spunde A."/>
            <person name="Suetsugu N."/>
            <person name="Sugano S."/>
            <person name="Sugiyama A."/>
            <person name="Sun R."/>
            <person name="Suzuki Y."/>
            <person name="Takenaka M."/>
            <person name="Takezawa D."/>
            <person name="Tomogane H."/>
            <person name="Tsuzuki M."/>
            <person name="Ueda T."/>
            <person name="Umeda M."/>
            <person name="Ward J.M."/>
            <person name="Watanabe Y."/>
            <person name="Yazaki K."/>
            <person name="Yokoyama R."/>
            <person name="Yoshitake Y."/>
            <person name="Yotsui I."/>
            <person name="Zachgo S."/>
            <person name="Schmutz J."/>
        </authorList>
    </citation>
    <scope>NUCLEOTIDE SEQUENCE [LARGE SCALE GENOMIC DNA]</scope>
    <source>
        <strain evidence="3">Tak-1</strain>
    </source>
</reference>
<keyword evidence="3" id="KW-1185">Reference proteome</keyword>
<evidence type="ECO:0000313" key="3">
    <source>
        <dbReference type="Proteomes" id="UP000244005"/>
    </source>
</evidence>
<dbReference type="Gramene" id="Mp2g02080.1">
    <property type="protein sequence ID" value="Mp2g02080.1.cds1"/>
    <property type="gene ID" value="Mp2g02080"/>
</dbReference>
<gene>
    <name evidence="2" type="ORF">MARPO_0130s0016</name>
</gene>
<name>A0A2R6W873_MARPO</name>
<dbReference type="AlphaFoldDB" id="A0A2R6W873"/>
<dbReference type="InterPro" id="IPR002902">
    <property type="entry name" value="GNK2"/>
</dbReference>
<evidence type="ECO:0000259" key="1">
    <source>
        <dbReference type="PROSITE" id="PS51473"/>
    </source>
</evidence>
<dbReference type="Pfam" id="PF01657">
    <property type="entry name" value="Stress-antifung"/>
    <property type="match status" value="1"/>
</dbReference>
<protein>
    <recommendedName>
        <fullName evidence="1">Gnk2-homologous domain-containing protein</fullName>
    </recommendedName>
</protein>
<dbReference type="Gene3D" id="3.30.430.20">
    <property type="entry name" value="Gnk2 domain, C-X8-C-X2-C motif"/>
    <property type="match status" value="1"/>
</dbReference>
<accession>A0A2R6W873</accession>
<dbReference type="Proteomes" id="UP000244005">
    <property type="component" value="Unassembled WGS sequence"/>
</dbReference>